<accession>A0A9W6FAQ3</accession>
<gene>
    <name evidence="4" type="primary">PLESTB003678</name>
    <name evidence="4" type="ORF">PLESTB_001911800</name>
</gene>
<keyword evidence="2" id="KW-0812">Transmembrane</keyword>
<keyword evidence="2" id="KW-1133">Transmembrane helix</keyword>
<protein>
    <recommendedName>
        <fullName evidence="3">DUF305 domain-containing protein</fullName>
    </recommendedName>
</protein>
<dbReference type="PANTHER" id="PTHR36933:SF1">
    <property type="entry name" value="SLL0788 PROTEIN"/>
    <property type="match status" value="1"/>
</dbReference>
<proteinExistence type="predicted"/>
<reference evidence="4 5" key="1">
    <citation type="journal article" date="2023" name="Commun. Biol.">
        <title>Reorganization of the ancestral sex-determining regions during the evolution of trioecy in Pleodorina starrii.</title>
        <authorList>
            <person name="Takahashi K."/>
            <person name="Suzuki S."/>
            <person name="Kawai-Toyooka H."/>
            <person name="Yamamoto K."/>
            <person name="Hamaji T."/>
            <person name="Ootsuki R."/>
            <person name="Yamaguchi H."/>
            <person name="Kawachi M."/>
            <person name="Higashiyama T."/>
            <person name="Nozaki H."/>
        </authorList>
    </citation>
    <scope>NUCLEOTIDE SEQUENCE [LARGE SCALE GENOMIC DNA]</scope>
    <source>
        <strain evidence="4 5">NIES-4479</strain>
    </source>
</reference>
<evidence type="ECO:0000256" key="2">
    <source>
        <dbReference type="SAM" id="Phobius"/>
    </source>
</evidence>
<evidence type="ECO:0000313" key="5">
    <source>
        <dbReference type="Proteomes" id="UP001165080"/>
    </source>
</evidence>
<name>A0A9W6FAQ3_9CHLO</name>
<dbReference type="Pfam" id="PF11303">
    <property type="entry name" value="DUF3105"/>
    <property type="match status" value="1"/>
</dbReference>
<dbReference type="InterPro" id="IPR021454">
    <property type="entry name" value="DUF3105"/>
</dbReference>
<evidence type="ECO:0000313" key="4">
    <source>
        <dbReference type="EMBL" id="GLC62548.1"/>
    </source>
</evidence>
<dbReference type="Proteomes" id="UP001165080">
    <property type="component" value="Unassembled WGS sequence"/>
</dbReference>
<organism evidence="4 5">
    <name type="scientific">Pleodorina starrii</name>
    <dbReference type="NCBI Taxonomy" id="330485"/>
    <lineage>
        <taxon>Eukaryota</taxon>
        <taxon>Viridiplantae</taxon>
        <taxon>Chlorophyta</taxon>
        <taxon>core chlorophytes</taxon>
        <taxon>Chlorophyceae</taxon>
        <taxon>CS clade</taxon>
        <taxon>Chlamydomonadales</taxon>
        <taxon>Volvocaceae</taxon>
        <taxon>Pleodorina</taxon>
    </lineage>
</organism>
<dbReference type="Gene3D" id="1.20.1260.10">
    <property type="match status" value="1"/>
</dbReference>
<sequence length="406" mass="43721">MAGGTDPERARQQRAALLDQHWAADARATRRRRLLAGAGAVTAVAAVGALVTVAVINDPPPQAREDIEIAGLQTYEGLGNSHVETAVDYEQSPPVGGDHASDWLNCGVYTEPVPEENAVHALEHGAVWAAYDPSALSEDQVAELRQAVPDTYVVLSPYEDLGAPIMISAWGAQVALDSPEDERLEQFVTKSSAGHRGRWVLLVLAAVLLVAAGWAVGQLSAPTSSTPAEGSPEAGFARDMQTHHLQAVEMSSLVRDRTEDPEIRRLAYDISRTQQQQAGQMYGWLSVWGLPQASSQPAMAWMDDGDQNHTSMPGMDSTSPGPDARMPGMATAEQLAELEDAQGQEAERLYLELMIPHHQAGAAMAQAILEHTDNPVVTSLAQSIATSQTSEIKYMEDLLEKRRNPS</sequence>
<keyword evidence="2" id="KW-0472">Membrane</keyword>
<keyword evidence="5" id="KW-1185">Reference proteome</keyword>
<dbReference type="EMBL" id="BRXU01000066">
    <property type="protein sequence ID" value="GLC62548.1"/>
    <property type="molecule type" value="Genomic_DNA"/>
</dbReference>
<feature type="compositionally biased region" description="Polar residues" evidence="1">
    <location>
        <begin position="308"/>
        <end position="320"/>
    </location>
</feature>
<evidence type="ECO:0000259" key="3">
    <source>
        <dbReference type="Pfam" id="PF03713"/>
    </source>
</evidence>
<evidence type="ECO:0000256" key="1">
    <source>
        <dbReference type="SAM" id="MobiDB-lite"/>
    </source>
</evidence>
<dbReference type="Pfam" id="PF03713">
    <property type="entry name" value="DUF305"/>
    <property type="match status" value="1"/>
</dbReference>
<dbReference type="PANTHER" id="PTHR36933">
    <property type="entry name" value="SLL0788 PROTEIN"/>
    <property type="match status" value="1"/>
</dbReference>
<feature type="domain" description="DUF305" evidence="3">
    <location>
        <begin position="233"/>
        <end position="399"/>
    </location>
</feature>
<dbReference type="InterPro" id="IPR005183">
    <property type="entry name" value="DUF305_CopM-like"/>
</dbReference>
<comment type="caution">
    <text evidence="4">The sequence shown here is derived from an EMBL/GenBank/DDBJ whole genome shotgun (WGS) entry which is preliminary data.</text>
</comment>
<dbReference type="InterPro" id="IPR012347">
    <property type="entry name" value="Ferritin-like"/>
</dbReference>
<dbReference type="AlphaFoldDB" id="A0A9W6FAQ3"/>
<feature type="region of interest" description="Disordered" evidence="1">
    <location>
        <begin position="304"/>
        <end position="323"/>
    </location>
</feature>
<feature type="transmembrane region" description="Helical" evidence="2">
    <location>
        <begin position="34"/>
        <end position="56"/>
    </location>
</feature>